<dbReference type="SUPFAM" id="SSF53098">
    <property type="entry name" value="Ribonuclease H-like"/>
    <property type="match status" value="1"/>
</dbReference>
<feature type="binding site" evidence="11">
    <location>
        <position position="68"/>
    </location>
    <ligand>
        <name>Mg(2+)</name>
        <dbReference type="ChEBI" id="CHEBI:18420"/>
        <label>1</label>
    </ligand>
</feature>
<dbReference type="PANTHER" id="PTHR10642:SF26">
    <property type="entry name" value="RIBONUCLEASE H1"/>
    <property type="match status" value="1"/>
</dbReference>
<keyword evidence="10 11" id="KW-0460">Magnesium</keyword>
<evidence type="ECO:0000256" key="6">
    <source>
        <dbReference type="ARBA" id="ARBA00022722"/>
    </source>
</evidence>
<dbReference type="GO" id="GO:0000287">
    <property type="term" value="F:magnesium ion binding"/>
    <property type="evidence" value="ECO:0007669"/>
    <property type="project" value="UniProtKB-UniRule"/>
</dbReference>
<dbReference type="CDD" id="cd09278">
    <property type="entry name" value="RNase_HI_prokaryote_like"/>
    <property type="match status" value="1"/>
</dbReference>
<evidence type="ECO:0000256" key="1">
    <source>
        <dbReference type="ARBA" id="ARBA00000077"/>
    </source>
</evidence>
<keyword evidence="14" id="KW-1185">Reference proteome</keyword>
<reference evidence="13 14" key="1">
    <citation type="submission" date="2019-04" db="EMBL/GenBank/DDBJ databases">
        <title>Geobacter oryzae sp. nov., ferric-reducing bacteria isolated from paddy soil.</title>
        <authorList>
            <person name="Xu Z."/>
            <person name="Masuda Y."/>
            <person name="Itoh H."/>
            <person name="Senoo K."/>
        </authorList>
    </citation>
    <scope>NUCLEOTIDE SEQUENCE [LARGE SCALE GENOMIC DNA]</scope>
    <source>
        <strain evidence="13 14">Red111</strain>
    </source>
</reference>
<evidence type="ECO:0000256" key="9">
    <source>
        <dbReference type="ARBA" id="ARBA00022801"/>
    </source>
</evidence>
<dbReference type="EMBL" id="SRSC01000002">
    <property type="protein sequence ID" value="TGU72623.1"/>
    <property type="molecule type" value="Genomic_DNA"/>
</dbReference>
<comment type="catalytic activity">
    <reaction evidence="1 11">
        <text>Endonucleolytic cleavage to 5'-phosphomonoester.</text>
        <dbReference type="EC" id="3.1.26.4"/>
    </reaction>
</comment>
<dbReference type="PROSITE" id="PS50879">
    <property type="entry name" value="RNASE_H_1"/>
    <property type="match status" value="1"/>
</dbReference>
<keyword evidence="9 11" id="KW-0378">Hydrolase</keyword>
<evidence type="ECO:0000256" key="4">
    <source>
        <dbReference type="ARBA" id="ARBA00011245"/>
    </source>
</evidence>
<name>A0A4S1CGX3_9BACT</name>
<evidence type="ECO:0000256" key="2">
    <source>
        <dbReference type="ARBA" id="ARBA00004065"/>
    </source>
</evidence>
<evidence type="ECO:0000256" key="10">
    <source>
        <dbReference type="ARBA" id="ARBA00022842"/>
    </source>
</evidence>
<dbReference type="GO" id="GO:0003676">
    <property type="term" value="F:nucleic acid binding"/>
    <property type="evidence" value="ECO:0007669"/>
    <property type="project" value="InterPro"/>
</dbReference>
<dbReference type="NCBIfam" id="NF001236">
    <property type="entry name" value="PRK00203.1"/>
    <property type="match status" value="1"/>
</dbReference>
<feature type="binding site" evidence="11">
    <location>
        <position position="8"/>
    </location>
    <ligand>
        <name>Mg(2+)</name>
        <dbReference type="ChEBI" id="CHEBI:18420"/>
        <label>1</label>
    </ligand>
</feature>
<dbReference type="PANTHER" id="PTHR10642">
    <property type="entry name" value="RIBONUCLEASE H1"/>
    <property type="match status" value="1"/>
</dbReference>
<keyword evidence="6 11" id="KW-0540">Nuclease</keyword>
<comment type="similarity">
    <text evidence="3 11">Belongs to the RNase H family.</text>
</comment>
<feature type="binding site" evidence="11">
    <location>
        <position position="132"/>
    </location>
    <ligand>
        <name>Mg(2+)</name>
        <dbReference type="ChEBI" id="CHEBI:18420"/>
        <label>2</label>
    </ligand>
</feature>
<comment type="cofactor">
    <cofactor evidence="11">
        <name>Mg(2+)</name>
        <dbReference type="ChEBI" id="CHEBI:18420"/>
    </cofactor>
    <text evidence="11">Binds 1 Mg(2+) ion per subunit. May bind a second metal ion at a regulatory site, or after substrate binding.</text>
</comment>
<sequence>MQVEIFCDGACSGNPGVGGWGSILRYGDKVKELSGADGQTTNNRMEMSAAIGALEALTRPCDVVVTTDSQYLVKGMTEWIHGWVKRGWVNSKKEPVLNRELWERLMALSRMHRITWVWVRGHNGHVENERCDELARAAIDSYRLGAGR</sequence>
<dbReference type="Proteomes" id="UP000306416">
    <property type="component" value="Unassembled WGS sequence"/>
</dbReference>
<keyword evidence="11" id="KW-0963">Cytoplasm</keyword>
<proteinExistence type="inferred from homology"/>
<comment type="subunit">
    <text evidence="4 11">Monomer.</text>
</comment>
<dbReference type="InterPro" id="IPR036397">
    <property type="entry name" value="RNaseH_sf"/>
</dbReference>
<keyword evidence="7 11" id="KW-0479">Metal-binding</keyword>
<dbReference type="InterPro" id="IPR012337">
    <property type="entry name" value="RNaseH-like_sf"/>
</dbReference>
<feature type="domain" description="RNase H type-1" evidence="12">
    <location>
        <begin position="1"/>
        <end position="140"/>
    </location>
</feature>
<dbReference type="HAMAP" id="MF_00042">
    <property type="entry name" value="RNase_H"/>
    <property type="match status" value="1"/>
</dbReference>
<dbReference type="GO" id="GO:0004523">
    <property type="term" value="F:RNA-DNA hybrid ribonuclease activity"/>
    <property type="evidence" value="ECO:0007669"/>
    <property type="project" value="UniProtKB-UniRule"/>
</dbReference>
<protein>
    <recommendedName>
        <fullName evidence="5 11">Ribonuclease H</fullName>
        <shortName evidence="11">RNase H</shortName>
        <ecNumber evidence="5 11">3.1.26.4</ecNumber>
    </recommendedName>
</protein>
<dbReference type="GO" id="GO:0005737">
    <property type="term" value="C:cytoplasm"/>
    <property type="evidence" value="ECO:0007669"/>
    <property type="project" value="UniProtKB-SubCell"/>
</dbReference>
<comment type="function">
    <text evidence="2 11">Endonuclease that specifically degrades the RNA of RNA-DNA hybrids.</text>
</comment>
<dbReference type="GO" id="GO:0043137">
    <property type="term" value="P:DNA replication, removal of RNA primer"/>
    <property type="evidence" value="ECO:0007669"/>
    <property type="project" value="TreeGrafter"/>
</dbReference>
<keyword evidence="8 11" id="KW-0255">Endonuclease</keyword>
<dbReference type="Gene3D" id="3.30.420.10">
    <property type="entry name" value="Ribonuclease H-like superfamily/Ribonuclease H"/>
    <property type="match status" value="1"/>
</dbReference>
<evidence type="ECO:0000313" key="14">
    <source>
        <dbReference type="Proteomes" id="UP000306416"/>
    </source>
</evidence>
<feature type="binding site" evidence="11">
    <location>
        <position position="46"/>
    </location>
    <ligand>
        <name>Mg(2+)</name>
        <dbReference type="ChEBI" id="CHEBI:18420"/>
        <label>1</label>
    </ligand>
</feature>
<evidence type="ECO:0000256" key="5">
    <source>
        <dbReference type="ARBA" id="ARBA00012180"/>
    </source>
</evidence>
<comment type="subcellular location">
    <subcellularLocation>
        <location evidence="11">Cytoplasm</location>
    </subcellularLocation>
</comment>
<evidence type="ECO:0000256" key="8">
    <source>
        <dbReference type="ARBA" id="ARBA00022759"/>
    </source>
</evidence>
<accession>A0A4S1CGX3</accession>
<evidence type="ECO:0000313" key="13">
    <source>
        <dbReference type="EMBL" id="TGU72623.1"/>
    </source>
</evidence>
<dbReference type="AlphaFoldDB" id="A0A4S1CGX3"/>
<evidence type="ECO:0000256" key="11">
    <source>
        <dbReference type="HAMAP-Rule" id="MF_00042"/>
    </source>
</evidence>
<gene>
    <name evidence="11 13" type="primary">rnhA</name>
    <name evidence="13" type="ORF">E4633_10000</name>
</gene>
<evidence type="ECO:0000256" key="7">
    <source>
        <dbReference type="ARBA" id="ARBA00022723"/>
    </source>
</evidence>
<dbReference type="FunFam" id="3.30.420.10:FF:000089">
    <property type="entry name" value="Ribonuclease H"/>
    <property type="match status" value="1"/>
</dbReference>
<dbReference type="InterPro" id="IPR002156">
    <property type="entry name" value="RNaseH_domain"/>
</dbReference>
<evidence type="ECO:0000259" key="12">
    <source>
        <dbReference type="PROSITE" id="PS50879"/>
    </source>
</evidence>
<comment type="caution">
    <text evidence="13">The sequence shown here is derived from an EMBL/GenBank/DDBJ whole genome shotgun (WGS) entry which is preliminary data.</text>
</comment>
<dbReference type="EC" id="3.1.26.4" evidence="5 11"/>
<organism evidence="13 14">
    <name type="scientific">Geomonas terrae</name>
    <dbReference type="NCBI Taxonomy" id="2562681"/>
    <lineage>
        <taxon>Bacteria</taxon>
        <taxon>Pseudomonadati</taxon>
        <taxon>Thermodesulfobacteriota</taxon>
        <taxon>Desulfuromonadia</taxon>
        <taxon>Geobacterales</taxon>
        <taxon>Geobacteraceae</taxon>
        <taxon>Geomonas</taxon>
    </lineage>
</organism>
<evidence type="ECO:0000256" key="3">
    <source>
        <dbReference type="ARBA" id="ARBA00005300"/>
    </source>
</evidence>
<dbReference type="Pfam" id="PF00075">
    <property type="entry name" value="RNase_H"/>
    <property type="match status" value="1"/>
</dbReference>
<feature type="binding site" evidence="11">
    <location>
        <position position="8"/>
    </location>
    <ligand>
        <name>Mg(2+)</name>
        <dbReference type="ChEBI" id="CHEBI:18420"/>
        <label>2</label>
    </ligand>
</feature>
<dbReference type="InterPro" id="IPR050092">
    <property type="entry name" value="RNase_H"/>
</dbReference>
<dbReference type="InterPro" id="IPR022892">
    <property type="entry name" value="RNaseHI"/>
</dbReference>
<dbReference type="RefSeq" id="WP_135870098.1">
    <property type="nucleotide sequence ID" value="NZ_SRSC01000002.1"/>
</dbReference>